<protein>
    <recommendedName>
        <fullName evidence="5">Protein TonB, links inner and outer membranes</fullName>
    </recommendedName>
</protein>
<reference evidence="3" key="1">
    <citation type="journal article" date="2014" name="Int. J. Syst. Evol. Microbiol.">
        <title>Complete genome sequence of Corynebacterium casei LMG S-19264T (=DSM 44701T), isolated from a smear-ripened cheese.</title>
        <authorList>
            <consortium name="US DOE Joint Genome Institute (JGI-PGF)"/>
            <person name="Walter F."/>
            <person name="Albersmeier A."/>
            <person name="Kalinowski J."/>
            <person name="Ruckert C."/>
        </authorList>
    </citation>
    <scope>NUCLEOTIDE SEQUENCE</scope>
    <source>
        <strain evidence="3">CGMCC 1.10998</strain>
    </source>
</reference>
<keyword evidence="2" id="KW-1133">Transmembrane helix</keyword>
<evidence type="ECO:0000256" key="2">
    <source>
        <dbReference type="SAM" id="Phobius"/>
    </source>
</evidence>
<feature type="compositionally biased region" description="Basic and acidic residues" evidence="1">
    <location>
        <begin position="145"/>
        <end position="155"/>
    </location>
</feature>
<proteinExistence type="predicted"/>
<dbReference type="EMBL" id="BMED01000006">
    <property type="protein sequence ID" value="GGC95864.1"/>
    <property type="molecule type" value="Genomic_DNA"/>
</dbReference>
<evidence type="ECO:0000256" key="1">
    <source>
        <dbReference type="SAM" id="MobiDB-lite"/>
    </source>
</evidence>
<sequence length="284" mass="32012">MKFYFEQPDGEWVEQGEAHLHIRFRPRNLLGILIALLVHGFLLYLILTHHTEKIKNGGGQEQPPMVLILDQKTMAKIAQEAEPKKTQPKPSPKTPKAITPPRKSTPSPIIARETPTPSPVQPPPSVTTNEPDMTSMLAAARQRRQAVEDKARQENEAAAQSGRGMSPQEVAEANVRRSMQRANTEGTGGVFQILRKGTREATFAFNGWKPNANNRWRQVVEVDAGLGGDVNLAIVRRMIQIIRTYYTGDFNWESRRLGRTVSMSARPEDTAALEDFMMREFDFR</sequence>
<evidence type="ECO:0000313" key="4">
    <source>
        <dbReference type="Proteomes" id="UP000637423"/>
    </source>
</evidence>
<dbReference type="RefSeq" id="WP_188568773.1">
    <property type="nucleotide sequence ID" value="NZ_BMED01000006.1"/>
</dbReference>
<keyword evidence="2" id="KW-0812">Transmembrane</keyword>
<keyword evidence="4" id="KW-1185">Reference proteome</keyword>
<feature type="transmembrane region" description="Helical" evidence="2">
    <location>
        <begin position="29"/>
        <end position="47"/>
    </location>
</feature>
<name>A0A916XQM4_9BURK</name>
<feature type="compositionally biased region" description="Pro residues" evidence="1">
    <location>
        <begin position="116"/>
        <end position="125"/>
    </location>
</feature>
<dbReference type="Proteomes" id="UP000637423">
    <property type="component" value="Unassembled WGS sequence"/>
</dbReference>
<evidence type="ECO:0000313" key="3">
    <source>
        <dbReference type="EMBL" id="GGC95864.1"/>
    </source>
</evidence>
<feature type="region of interest" description="Disordered" evidence="1">
    <location>
        <begin position="79"/>
        <end position="168"/>
    </location>
</feature>
<keyword evidence="2" id="KW-0472">Membrane</keyword>
<comment type="caution">
    <text evidence="3">The sequence shown here is derived from an EMBL/GenBank/DDBJ whole genome shotgun (WGS) entry which is preliminary data.</text>
</comment>
<evidence type="ECO:0008006" key="5">
    <source>
        <dbReference type="Google" id="ProtNLM"/>
    </source>
</evidence>
<gene>
    <name evidence="3" type="ORF">GCM10011396_49080</name>
</gene>
<dbReference type="AlphaFoldDB" id="A0A916XQM4"/>
<accession>A0A916XQM4</accession>
<reference evidence="3" key="2">
    <citation type="submission" date="2020-09" db="EMBL/GenBank/DDBJ databases">
        <authorList>
            <person name="Sun Q."/>
            <person name="Zhou Y."/>
        </authorList>
    </citation>
    <scope>NUCLEOTIDE SEQUENCE</scope>
    <source>
        <strain evidence="3">CGMCC 1.10998</strain>
    </source>
</reference>
<organism evidence="3 4">
    <name type="scientific">Undibacterium terreum</name>
    <dbReference type="NCBI Taxonomy" id="1224302"/>
    <lineage>
        <taxon>Bacteria</taxon>
        <taxon>Pseudomonadati</taxon>
        <taxon>Pseudomonadota</taxon>
        <taxon>Betaproteobacteria</taxon>
        <taxon>Burkholderiales</taxon>
        <taxon>Oxalobacteraceae</taxon>
        <taxon>Undibacterium</taxon>
    </lineage>
</organism>